<dbReference type="EMBL" id="JACEGE010000024">
    <property type="protein sequence ID" value="MBA2796558.1"/>
    <property type="molecule type" value="Genomic_DNA"/>
</dbReference>
<name>A0A7V9WT36_STRPO</name>
<protein>
    <recommendedName>
        <fullName evidence="3">Phage protein</fullName>
    </recommendedName>
</protein>
<organism evidence="1 2">
    <name type="scientific">Streptococcus porcinus</name>
    <dbReference type="NCBI Taxonomy" id="1340"/>
    <lineage>
        <taxon>Bacteria</taxon>
        <taxon>Bacillati</taxon>
        <taxon>Bacillota</taxon>
        <taxon>Bacilli</taxon>
        <taxon>Lactobacillales</taxon>
        <taxon>Streptococcaceae</taxon>
        <taxon>Streptococcus</taxon>
    </lineage>
</organism>
<evidence type="ECO:0000313" key="2">
    <source>
        <dbReference type="Proteomes" id="UP000524462"/>
    </source>
</evidence>
<dbReference type="RefSeq" id="WP_181460451.1">
    <property type="nucleotide sequence ID" value="NZ_JACEGE010000024.1"/>
</dbReference>
<accession>A0A7V9WT36</accession>
<proteinExistence type="predicted"/>
<reference evidence="1 2" key="1">
    <citation type="submission" date="2020-07" db="EMBL/GenBank/DDBJ databases">
        <title>Molecular and genomic characterization of Streptococcus porcinus isolated from diseased swine in Brazil.</title>
        <authorList>
            <person name="Moreno L.Z."/>
            <person name="Matajira C.E.C."/>
            <person name="Poor A.P."/>
            <person name="Dutra M.C."/>
            <person name="Moreno A.M."/>
        </authorList>
    </citation>
    <scope>NUCLEOTIDE SEQUENCE [LARGE SCALE GENOMIC DNA]</scope>
    <source>
        <strain evidence="1 2">SP0816-2</strain>
    </source>
</reference>
<dbReference type="Proteomes" id="UP000524462">
    <property type="component" value="Unassembled WGS sequence"/>
</dbReference>
<gene>
    <name evidence="1" type="ORF">H1B29_08710</name>
</gene>
<dbReference type="AlphaFoldDB" id="A0A7V9WT36"/>
<evidence type="ECO:0000313" key="1">
    <source>
        <dbReference type="EMBL" id="MBA2796558.1"/>
    </source>
</evidence>
<sequence>MISGTTKSGFEYKIAEARLKNYELVELLAEVDTNPLLLPKLVKVMFGDELADKLKDHIRDDEDLVDLEKINEEIAEIFESQKTLKN</sequence>
<evidence type="ECO:0008006" key="3">
    <source>
        <dbReference type="Google" id="ProtNLM"/>
    </source>
</evidence>
<comment type="caution">
    <text evidence="1">The sequence shown here is derived from an EMBL/GenBank/DDBJ whole genome shotgun (WGS) entry which is preliminary data.</text>
</comment>